<dbReference type="EMBL" id="VSSQ01028026">
    <property type="protein sequence ID" value="MPM77553.1"/>
    <property type="molecule type" value="Genomic_DNA"/>
</dbReference>
<accession>A0A645CKU7</accession>
<evidence type="ECO:0000313" key="2">
    <source>
        <dbReference type="EMBL" id="MPM77553.1"/>
    </source>
</evidence>
<proteinExistence type="predicted"/>
<reference evidence="2" key="1">
    <citation type="submission" date="2019-08" db="EMBL/GenBank/DDBJ databases">
        <authorList>
            <person name="Kucharzyk K."/>
            <person name="Murdoch R.W."/>
            <person name="Higgins S."/>
            <person name="Loffler F."/>
        </authorList>
    </citation>
    <scope>NUCLEOTIDE SEQUENCE</scope>
</reference>
<feature type="region of interest" description="Disordered" evidence="1">
    <location>
        <begin position="66"/>
        <end position="97"/>
    </location>
</feature>
<evidence type="ECO:0000256" key="1">
    <source>
        <dbReference type="SAM" id="MobiDB-lite"/>
    </source>
</evidence>
<dbReference type="AlphaFoldDB" id="A0A645CKU7"/>
<protein>
    <submittedName>
        <fullName evidence="2">Uncharacterized protein</fullName>
    </submittedName>
</protein>
<gene>
    <name evidence="2" type="ORF">SDC9_124559</name>
</gene>
<sequence>MVHQKPGREAGVSGQNHAQYHRQEHPHGIRPHRFQIQAKGIVSAHGPRVKQNQQRREAQKIIAVVPPLIGDDPQRRDDPEFSDGGLIPHGKRQSGKNALVKLRLKRGIQPVEQIPRQIG</sequence>
<name>A0A645CKU7_9ZZZZ</name>
<comment type="caution">
    <text evidence="2">The sequence shown here is derived from an EMBL/GenBank/DDBJ whole genome shotgun (WGS) entry which is preliminary data.</text>
</comment>
<feature type="region of interest" description="Disordered" evidence="1">
    <location>
        <begin position="1"/>
        <end position="30"/>
    </location>
</feature>
<organism evidence="2">
    <name type="scientific">bioreactor metagenome</name>
    <dbReference type="NCBI Taxonomy" id="1076179"/>
    <lineage>
        <taxon>unclassified sequences</taxon>
        <taxon>metagenomes</taxon>
        <taxon>ecological metagenomes</taxon>
    </lineage>
</organism>